<evidence type="ECO:0000313" key="4">
    <source>
        <dbReference type="EMBL" id="KAL2840786.1"/>
    </source>
</evidence>
<dbReference type="InterPro" id="IPR051477">
    <property type="entry name" value="Expansin_CellWall"/>
</dbReference>
<feature type="region of interest" description="Disordered" evidence="2">
    <location>
        <begin position="1"/>
        <end position="39"/>
    </location>
</feature>
<dbReference type="Gene3D" id="2.40.40.10">
    <property type="entry name" value="RlpA-like domain"/>
    <property type="match status" value="1"/>
</dbReference>
<evidence type="ECO:0000256" key="2">
    <source>
        <dbReference type="SAM" id="MobiDB-lite"/>
    </source>
</evidence>
<keyword evidence="5" id="KW-1185">Reference proteome</keyword>
<feature type="compositionally biased region" description="Low complexity" evidence="2">
    <location>
        <begin position="19"/>
        <end position="30"/>
    </location>
</feature>
<keyword evidence="1" id="KW-0732">Signal</keyword>
<feature type="compositionally biased region" description="Polar residues" evidence="2">
    <location>
        <begin position="1"/>
        <end position="10"/>
    </location>
</feature>
<dbReference type="Proteomes" id="UP001610446">
    <property type="component" value="Unassembled WGS sequence"/>
</dbReference>
<gene>
    <name evidence="4" type="ORF">BJY01DRAFT_15912</name>
</gene>
<evidence type="ECO:0000256" key="3">
    <source>
        <dbReference type="SAM" id="Phobius"/>
    </source>
</evidence>
<proteinExistence type="predicted"/>
<feature type="transmembrane region" description="Helical" evidence="3">
    <location>
        <begin position="88"/>
        <end position="110"/>
    </location>
</feature>
<evidence type="ECO:0000256" key="1">
    <source>
        <dbReference type="ARBA" id="ARBA00022729"/>
    </source>
</evidence>
<keyword evidence="3" id="KW-0472">Membrane</keyword>
<dbReference type="PANTHER" id="PTHR31836:SF28">
    <property type="entry name" value="SRCR DOMAIN-CONTAINING PROTEIN-RELATED"/>
    <property type="match status" value="1"/>
</dbReference>
<name>A0ABR4JL71_9EURO</name>
<comment type="caution">
    <text evidence="4">The sequence shown here is derived from an EMBL/GenBank/DDBJ whole genome shotgun (WGS) entry which is preliminary data.</text>
</comment>
<dbReference type="InterPro" id="IPR036908">
    <property type="entry name" value="RlpA-like_sf"/>
</dbReference>
<organism evidence="4 5">
    <name type="scientific">Aspergillus pseudoustus</name>
    <dbReference type="NCBI Taxonomy" id="1810923"/>
    <lineage>
        <taxon>Eukaryota</taxon>
        <taxon>Fungi</taxon>
        <taxon>Dikarya</taxon>
        <taxon>Ascomycota</taxon>
        <taxon>Pezizomycotina</taxon>
        <taxon>Eurotiomycetes</taxon>
        <taxon>Eurotiomycetidae</taxon>
        <taxon>Eurotiales</taxon>
        <taxon>Aspergillaceae</taxon>
        <taxon>Aspergillus</taxon>
        <taxon>Aspergillus subgen. Nidulantes</taxon>
    </lineage>
</organism>
<reference evidence="4 5" key="1">
    <citation type="submission" date="2024-07" db="EMBL/GenBank/DDBJ databases">
        <title>Section-level genome sequencing and comparative genomics of Aspergillus sections Usti and Cavernicolus.</title>
        <authorList>
            <consortium name="Lawrence Berkeley National Laboratory"/>
            <person name="Nybo J.L."/>
            <person name="Vesth T.C."/>
            <person name="Theobald S."/>
            <person name="Frisvad J.C."/>
            <person name="Larsen T.O."/>
            <person name="Kjaerboelling I."/>
            <person name="Rothschild-Mancinelli K."/>
            <person name="Lyhne E.K."/>
            <person name="Kogle M.E."/>
            <person name="Barry K."/>
            <person name="Clum A."/>
            <person name="Na H."/>
            <person name="Ledsgaard L."/>
            <person name="Lin J."/>
            <person name="Lipzen A."/>
            <person name="Kuo A."/>
            <person name="Riley R."/>
            <person name="Mondo S."/>
            <person name="Labutti K."/>
            <person name="Haridas S."/>
            <person name="Pangalinan J."/>
            <person name="Salamov A.A."/>
            <person name="Simmons B.A."/>
            <person name="Magnuson J.K."/>
            <person name="Chen J."/>
            <person name="Drula E."/>
            <person name="Henrissat B."/>
            <person name="Wiebenga A."/>
            <person name="Lubbers R.J."/>
            <person name="Gomes A.C."/>
            <person name="Makela M.R."/>
            <person name="Stajich J."/>
            <person name="Grigoriev I.V."/>
            <person name="Mortensen U.H."/>
            <person name="De Vries R.P."/>
            <person name="Baker S.E."/>
            <person name="Andersen M.R."/>
        </authorList>
    </citation>
    <scope>NUCLEOTIDE SEQUENCE [LARGE SCALE GENOMIC DNA]</scope>
    <source>
        <strain evidence="4 5">CBS 123904</strain>
    </source>
</reference>
<dbReference type="SUPFAM" id="SSF50685">
    <property type="entry name" value="Barwin-like endoglucanases"/>
    <property type="match status" value="1"/>
</dbReference>
<keyword evidence="3" id="KW-1133">Transmembrane helix</keyword>
<evidence type="ECO:0000313" key="5">
    <source>
        <dbReference type="Proteomes" id="UP001610446"/>
    </source>
</evidence>
<dbReference type="EMBL" id="JBFXLU010000117">
    <property type="protein sequence ID" value="KAL2840786.1"/>
    <property type="molecule type" value="Genomic_DNA"/>
</dbReference>
<dbReference type="CDD" id="cd22191">
    <property type="entry name" value="DPBB_RlpA_EXP_N-like"/>
    <property type="match status" value="1"/>
</dbReference>
<accession>A0ABR4JL71</accession>
<protein>
    <submittedName>
        <fullName evidence="4">RlpA-like double-psi beta-barrel-protein domain-containing protein-containing protein</fullName>
    </submittedName>
</protein>
<feature type="region of interest" description="Disordered" evidence="2">
    <location>
        <begin position="114"/>
        <end position="147"/>
    </location>
</feature>
<dbReference type="PANTHER" id="PTHR31836">
    <property type="match status" value="1"/>
</dbReference>
<keyword evidence="3" id="KW-0812">Transmembrane</keyword>
<sequence>MTTAAPNVPSSGVPKRKPLPTVAVAPAPLTDSSSDLEKSAAEPAIVFPPTAQPAATTFHHPPRQWPGQSQWQALQSKWSFYSTKIKRIILGAFVAILVLLALIIGLAVGLTQRHGKGSSEEIPSTDSNANNDSNNDDSAENLPLPTSNGGPYTGDLTYYDPGLGSCGIESTASEKICAVSHVVFDAALTSANPNENPLCGLKLRIRRGEKTVDVAVVDRCPGCNVNDLDVSSSVFEELGDLAEGRVLVDWSWLDATPASIT</sequence>